<reference evidence="1" key="1">
    <citation type="submission" date="2021-03" db="EMBL/GenBank/DDBJ databases">
        <title>Evolutionary priming and transition to the ectomycorrhizal habit in an iconic lineage of mushroom-forming fungi: is preadaptation a requirement?</title>
        <authorList>
            <consortium name="DOE Joint Genome Institute"/>
            <person name="Looney B.P."/>
            <person name="Miyauchi S."/>
            <person name="Morin E."/>
            <person name="Drula E."/>
            <person name="Courty P.E."/>
            <person name="Chicoki N."/>
            <person name="Fauchery L."/>
            <person name="Kohler A."/>
            <person name="Kuo A."/>
            <person name="LaButti K."/>
            <person name="Pangilinan J."/>
            <person name="Lipzen A."/>
            <person name="Riley R."/>
            <person name="Andreopoulos W."/>
            <person name="He G."/>
            <person name="Johnson J."/>
            <person name="Barry K.W."/>
            <person name="Grigoriev I.V."/>
            <person name="Nagy L."/>
            <person name="Hibbett D."/>
            <person name="Henrissat B."/>
            <person name="Matheny P.B."/>
            <person name="Labbe J."/>
            <person name="Martin A.F."/>
        </authorList>
    </citation>
    <scope>NUCLEOTIDE SEQUENCE</scope>
    <source>
        <strain evidence="1">BPL698</strain>
    </source>
</reference>
<dbReference type="Proteomes" id="UP001207468">
    <property type="component" value="Unassembled WGS sequence"/>
</dbReference>
<name>A0ACC0UEW8_9AGAM</name>
<evidence type="ECO:0000313" key="1">
    <source>
        <dbReference type="EMBL" id="KAI9510130.1"/>
    </source>
</evidence>
<comment type="caution">
    <text evidence="1">The sequence shown here is derived from an EMBL/GenBank/DDBJ whole genome shotgun (WGS) entry which is preliminary data.</text>
</comment>
<sequence>MSSAIPAKESIFWSALEAFLRNPGVPPRAEMEQRHRWGPTTTKKFGLAVPFATIVCLGSLGVSSHGNQVSNIGEHSNTGTKVASPEGGRMDMVVLNGTTAKARVVLELHTSWITKSDGSVSHVNMIERAYGFVCPPLC</sequence>
<organism evidence="1 2">
    <name type="scientific">Russula earlei</name>
    <dbReference type="NCBI Taxonomy" id="71964"/>
    <lineage>
        <taxon>Eukaryota</taxon>
        <taxon>Fungi</taxon>
        <taxon>Dikarya</taxon>
        <taxon>Basidiomycota</taxon>
        <taxon>Agaricomycotina</taxon>
        <taxon>Agaricomycetes</taxon>
        <taxon>Russulales</taxon>
        <taxon>Russulaceae</taxon>
        <taxon>Russula</taxon>
    </lineage>
</organism>
<evidence type="ECO:0000313" key="2">
    <source>
        <dbReference type="Proteomes" id="UP001207468"/>
    </source>
</evidence>
<keyword evidence="2" id="KW-1185">Reference proteome</keyword>
<protein>
    <submittedName>
        <fullName evidence="1">Uncharacterized protein</fullName>
    </submittedName>
</protein>
<proteinExistence type="predicted"/>
<dbReference type="EMBL" id="JAGFNK010000048">
    <property type="protein sequence ID" value="KAI9510130.1"/>
    <property type="molecule type" value="Genomic_DNA"/>
</dbReference>
<gene>
    <name evidence="1" type="ORF">F5148DRAFT_1147759</name>
</gene>
<accession>A0ACC0UEW8</accession>